<dbReference type="InterPro" id="IPR036188">
    <property type="entry name" value="FAD/NAD-bd_sf"/>
</dbReference>
<evidence type="ECO:0000256" key="3">
    <source>
        <dbReference type="ARBA" id="ARBA00023002"/>
    </source>
</evidence>
<keyword evidence="4" id="KW-0408">Iron</keyword>
<feature type="signal peptide" evidence="6">
    <location>
        <begin position="1"/>
        <end position="18"/>
    </location>
</feature>
<dbReference type="Pfam" id="PF12831">
    <property type="entry name" value="FAD_oxidored"/>
    <property type="match status" value="1"/>
</dbReference>
<dbReference type="RefSeq" id="WP_118401532.1">
    <property type="nucleotide sequence ID" value="NZ_JADNFX010000013.1"/>
</dbReference>
<dbReference type="Proteomes" id="UP000283341">
    <property type="component" value="Unassembled WGS sequence"/>
</dbReference>
<evidence type="ECO:0000313" key="8">
    <source>
        <dbReference type="Proteomes" id="UP000283341"/>
    </source>
</evidence>
<reference evidence="7 8" key="1">
    <citation type="submission" date="2018-08" db="EMBL/GenBank/DDBJ databases">
        <title>A genome reference for cultivated species of the human gut microbiota.</title>
        <authorList>
            <person name="Zou Y."/>
            <person name="Xue W."/>
            <person name="Luo G."/>
        </authorList>
    </citation>
    <scope>NUCLEOTIDE SEQUENCE [LARGE SCALE GENOMIC DNA]</scope>
    <source>
        <strain evidence="7 8">AF22-3AC</strain>
    </source>
</reference>
<keyword evidence="1" id="KW-0004">4Fe-4S</keyword>
<feature type="chain" id="PRO_5019312495" evidence="6">
    <location>
        <begin position="19"/>
        <end position="630"/>
    </location>
</feature>
<evidence type="ECO:0000256" key="6">
    <source>
        <dbReference type="SAM" id="SignalP"/>
    </source>
</evidence>
<dbReference type="Gene3D" id="3.50.50.60">
    <property type="entry name" value="FAD/NAD(P)-binding domain"/>
    <property type="match status" value="1"/>
</dbReference>
<keyword evidence="2" id="KW-0479">Metal-binding</keyword>
<dbReference type="GO" id="GO:0016491">
    <property type="term" value="F:oxidoreductase activity"/>
    <property type="evidence" value="ECO:0007669"/>
    <property type="project" value="UniProtKB-KW"/>
</dbReference>
<dbReference type="PANTHER" id="PTHR43498">
    <property type="entry name" value="FERREDOXIN:COB-COM HETERODISULFIDE REDUCTASE SUBUNIT A"/>
    <property type="match status" value="1"/>
</dbReference>
<evidence type="ECO:0000256" key="2">
    <source>
        <dbReference type="ARBA" id="ARBA00022723"/>
    </source>
</evidence>
<comment type="caution">
    <text evidence="7">The sequence shown here is derived from an EMBL/GenBank/DDBJ whole genome shotgun (WGS) entry which is preliminary data.</text>
</comment>
<keyword evidence="6" id="KW-0732">Signal</keyword>
<protein>
    <submittedName>
        <fullName evidence="7">FAD-dependent oxidoreductase</fullName>
    </submittedName>
</protein>
<proteinExistence type="predicted"/>
<dbReference type="AlphaFoldDB" id="A0A412INX3"/>
<keyword evidence="3" id="KW-0560">Oxidoreductase</keyword>
<dbReference type="SUPFAM" id="SSF51905">
    <property type="entry name" value="FAD/NAD(P)-binding domain"/>
    <property type="match status" value="1"/>
</dbReference>
<dbReference type="GO" id="GO:0051539">
    <property type="term" value="F:4 iron, 4 sulfur cluster binding"/>
    <property type="evidence" value="ECO:0007669"/>
    <property type="project" value="UniProtKB-KW"/>
</dbReference>
<sequence length="630" mass="71144">MRLKLIIMLLFVTLSAICQNSYDLVIVGGNPGGIMAAVQAARLGKTSVILERTEHIGGLPANGLGATDINTRGATTGLFLEFVNRVKEHYTKTFGPISRQVIDCSDGYHFEPSVAAKIFNEMIREQDSKITVLKMRQFDSDPAHIKIVDNKIKKITIKNRLTGETEEYFGKIFIDATYEGDLGAAANIPFRIGREGYNEFQEIGAGKIYKYWDGPTGSGSSFQGDNAVQSYNYRLCLTNNPQNGVPFHKPENYNREEYLSLVEDVLLGKHTGIEMLSVTKKMQEENKQRILKGDSTNIPGDIWGIKKLTNMVTLPNSKTDANNQHLAFISTDLPEENWGWATSSWEWRDKFAERLKNYTLGLLWFAQNDKALPLSFRKAVAHWQFAKDEYTDNANFPRQVYVREGRRFECSYFFTAKDALPMEDKRPPICPNSITASHYALDSHAVRKRENGKIHLDGFLSYPSAPYTVPWGVILPKEVDNLLLPVAVSGSHIGFSTLRMEPCWMALGQAAGVASSIAIESNCKMKNISIELLQDILLDNNATLIYFNDLTPQNPHFQMVQYLGIRGYLPEWSACLNEKISQQTLEFWTRKSGIQLKAEIGKTLRIEVLKDIYDMLKGNTNPPKYYSKTH</sequence>
<organism evidence="7 8">
    <name type="scientific">Bacteroides cellulosilyticus</name>
    <dbReference type="NCBI Taxonomy" id="246787"/>
    <lineage>
        <taxon>Bacteria</taxon>
        <taxon>Pseudomonadati</taxon>
        <taxon>Bacteroidota</taxon>
        <taxon>Bacteroidia</taxon>
        <taxon>Bacteroidales</taxon>
        <taxon>Bacteroidaceae</taxon>
        <taxon>Bacteroides</taxon>
    </lineage>
</organism>
<dbReference type="EMBL" id="QRVJ01000001">
    <property type="protein sequence ID" value="RGS39844.1"/>
    <property type="molecule type" value="Genomic_DNA"/>
</dbReference>
<dbReference type="GO" id="GO:0046872">
    <property type="term" value="F:metal ion binding"/>
    <property type="evidence" value="ECO:0007669"/>
    <property type="project" value="UniProtKB-KW"/>
</dbReference>
<evidence type="ECO:0000256" key="4">
    <source>
        <dbReference type="ARBA" id="ARBA00023004"/>
    </source>
</evidence>
<dbReference type="InterPro" id="IPR039650">
    <property type="entry name" value="HdrA-like"/>
</dbReference>
<name>A0A412INX3_9BACE</name>
<keyword evidence="5" id="KW-0411">Iron-sulfur</keyword>
<evidence type="ECO:0000256" key="5">
    <source>
        <dbReference type="ARBA" id="ARBA00023014"/>
    </source>
</evidence>
<accession>A0A412INX3</accession>
<dbReference type="PANTHER" id="PTHR43498:SF1">
    <property type="entry name" value="COB--COM HETERODISULFIDE REDUCTASE IRON-SULFUR SUBUNIT A"/>
    <property type="match status" value="1"/>
</dbReference>
<gene>
    <name evidence="7" type="ORF">DWX97_00765</name>
</gene>
<evidence type="ECO:0000313" key="7">
    <source>
        <dbReference type="EMBL" id="RGS39844.1"/>
    </source>
</evidence>
<evidence type="ECO:0000256" key="1">
    <source>
        <dbReference type="ARBA" id="ARBA00022485"/>
    </source>
</evidence>